<dbReference type="HOGENOM" id="CLU_461185_0_0_1"/>
<dbReference type="InParanoid" id="Q24HI0"/>
<evidence type="ECO:0000313" key="2">
    <source>
        <dbReference type="Proteomes" id="UP000009168"/>
    </source>
</evidence>
<organism evidence="1 2">
    <name type="scientific">Tetrahymena thermophila (strain SB210)</name>
    <dbReference type="NCBI Taxonomy" id="312017"/>
    <lineage>
        <taxon>Eukaryota</taxon>
        <taxon>Sar</taxon>
        <taxon>Alveolata</taxon>
        <taxon>Ciliophora</taxon>
        <taxon>Intramacronucleata</taxon>
        <taxon>Oligohymenophorea</taxon>
        <taxon>Hymenostomatida</taxon>
        <taxon>Tetrahymenina</taxon>
        <taxon>Tetrahymenidae</taxon>
        <taxon>Tetrahymena</taxon>
    </lineage>
</organism>
<accession>Q24HI0</accession>
<dbReference type="Proteomes" id="UP000009168">
    <property type="component" value="Unassembled WGS sequence"/>
</dbReference>
<dbReference type="KEGG" id="tet:TTHERM_01001440"/>
<dbReference type="EMBL" id="GG662244">
    <property type="protein sequence ID" value="EAS07251.1"/>
    <property type="molecule type" value="Genomic_DNA"/>
</dbReference>
<protein>
    <submittedName>
        <fullName evidence="1">Uncharacterized protein</fullName>
    </submittedName>
</protein>
<keyword evidence="2" id="KW-1185">Reference proteome</keyword>
<evidence type="ECO:0000313" key="1">
    <source>
        <dbReference type="EMBL" id="EAS07251.1"/>
    </source>
</evidence>
<name>Q24HI0_TETTS</name>
<reference evidence="2" key="1">
    <citation type="journal article" date="2006" name="PLoS Biol.">
        <title>Macronuclear genome sequence of the ciliate Tetrahymena thermophila, a model eukaryote.</title>
        <authorList>
            <person name="Eisen J.A."/>
            <person name="Coyne R.S."/>
            <person name="Wu M."/>
            <person name="Wu D."/>
            <person name="Thiagarajan M."/>
            <person name="Wortman J.R."/>
            <person name="Badger J.H."/>
            <person name="Ren Q."/>
            <person name="Amedeo P."/>
            <person name="Jones K.M."/>
            <person name="Tallon L.J."/>
            <person name="Delcher A.L."/>
            <person name="Salzberg S.L."/>
            <person name="Silva J.C."/>
            <person name="Haas B.J."/>
            <person name="Majoros W.H."/>
            <person name="Farzad M."/>
            <person name="Carlton J.M."/>
            <person name="Smith R.K. Jr."/>
            <person name="Garg J."/>
            <person name="Pearlman R.E."/>
            <person name="Karrer K.M."/>
            <person name="Sun L."/>
            <person name="Manning G."/>
            <person name="Elde N.C."/>
            <person name="Turkewitz A.P."/>
            <person name="Asai D.J."/>
            <person name="Wilkes D.E."/>
            <person name="Wang Y."/>
            <person name="Cai H."/>
            <person name="Collins K."/>
            <person name="Stewart B.A."/>
            <person name="Lee S.R."/>
            <person name="Wilamowska K."/>
            <person name="Weinberg Z."/>
            <person name="Ruzzo W.L."/>
            <person name="Wloga D."/>
            <person name="Gaertig J."/>
            <person name="Frankel J."/>
            <person name="Tsao C.-C."/>
            <person name="Gorovsky M.A."/>
            <person name="Keeling P.J."/>
            <person name="Waller R.F."/>
            <person name="Patron N.J."/>
            <person name="Cherry J.M."/>
            <person name="Stover N.A."/>
            <person name="Krieger C.J."/>
            <person name="del Toro C."/>
            <person name="Ryder H.F."/>
            <person name="Williamson S.C."/>
            <person name="Barbeau R.A."/>
            <person name="Hamilton E.P."/>
            <person name="Orias E."/>
        </authorList>
    </citation>
    <scope>NUCLEOTIDE SEQUENCE [LARGE SCALE GENOMIC DNA]</scope>
    <source>
        <strain evidence="2">SB210</strain>
    </source>
</reference>
<dbReference type="RefSeq" id="XP_001027493.1">
    <property type="nucleotide sequence ID" value="XM_001027493.1"/>
</dbReference>
<proteinExistence type="predicted"/>
<dbReference type="AlphaFoldDB" id="Q24HI0"/>
<dbReference type="GeneID" id="7839668"/>
<sequence length="592" mass="70413">MIRKISNLVYKQQKILANSYVLANLTQQVQITSAHKNLCRIPYYSFCLSKQLSEISKNIYNRKQIEYEDVLNLYTKENLEKLSWEQIVESVVVISQYTKVVESLDLAHHSQIKLGLQIFLKAIAEKNYKIQDYFELIASNYRVISHKEFRKYIEPIWKSVESQIDSLDINEVIKIGYLYLVPFLTEESKQDGLNPHLDLNFQILSRNAQKYKQQLEILHPDLSAYFCVLLKFAFLHAKDQKLQMSEDLEQLINLLTEKITEDINYYCPQKLYQIMDHVIFLSGSEYFEQVCIYFEKRLIEQDKEIQKQIESKNSTDKKDVIDFSKDVENRQPLYMNQWLDMCLDVYNQGRQNLELYEYALQKLKDLSESDMISLKRDYIPQIFFIFSKSKCLDAHILEKYKQYLLSYLPNYNQEQIAKIYFAYSYSDALDKLTFENILYYFETNPLDLNSLGIIFFTLATKSDDEFSDRIMDLLREEKIIYVLQADEQNCDSQFLLSFLYFIIKKSQLENQIYQSYILEKLKHQKGSSEEIQTLLVNILKILNENVIEVKENLHQDFKDYILKTYEENKGEMHEDVSQLLQQYFTSLGLNPK</sequence>
<gene>
    <name evidence="1" type="ORF">TTHERM_01001440</name>
</gene>